<feature type="domain" description="LysM" evidence="2">
    <location>
        <begin position="49"/>
        <end position="92"/>
    </location>
</feature>
<name>A0A078AWF6_STYLE</name>
<dbReference type="InParanoid" id="A0A078AWF6"/>
<evidence type="ECO:0000259" key="3">
    <source>
        <dbReference type="PROSITE" id="PS51886"/>
    </source>
</evidence>
<organism evidence="4 5">
    <name type="scientific">Stylonychia lemnae</name>
    <name type="common">Ciliate</name>
    <dbReference type="NCBI Taxonomy" id="5949"/>
    <lineage>
        <taxon>Eukaryota</taxon>
        <taxon>Sar</taxon>
        <taxon>Alveolata</taxon>
        <taxon>Ciliophora</taxon>
        <taxon>Intramacronucleata</taxon>
        <taxon>Spirotrichea</taxon>
        <taxon>Stichotrichia</taxon>
        <taxon>Sporadotrichida</taxon>
        <taxon>Oxytrichidae</taxon>
        <taxon>Stylonychinae</taxon>
        <taxon>Stylonychia</taxon>
    </lineage>
</organism>
<dbReference type="Pfam" id="PF07534">
    <property type="entry name" value="TLD"/>
    <property type="match status" value="1"/>
</dbReference>
<feature type="domain" description="TLDc" evidence="3">
    <location>
        <begin position="472"/>
        <end position="624"/>
    </location>
</feature>
<proteinExistence type="inferred from homology"/>
<protein>
    <submittedName>
        <fullName evidence="4">Oxidation resistance protein</fullName>
    </submittedName>
</protein>
<dbReference type="Proteomes" id="UP000039865">
    <property type="component" value="Unassembled WGS sequence"/>
</dbReference>
<dbReference type="PROSITE" id="PS51886">
    <property type="entry name" value="TLDC"/>
    <property type="match status" value="1"/>
</dbReference>
<accession>A0A078AWF6</accession>
<evidence type="ECO:0000259" key="2">
    <source>
        <dbReference type="PROSITE" id="PS51782"/>
    </source>
</evidence>
<dbReference type="InterPro" id="IPR036779">
    <property type="entry name" value="LysM_dom_sf"/>
</dbReference>
<comment type="similarity">
    <text evidence="1">Belongs to the OXR1 family.</text>
</comment>
<dbReference type="EMBL" id="CCKQ01013878">
    <property type="protein sequence ID" value="CDW85582.1"/>
    <property type="molecule type" value="Genomic_DNA"/>
</dbReference>
<gene>
    <name evidence="4" type="primary">Contig2124.g2285</name>
    <name evidence="4" type="ORF">STYLEM_14664</name>
</gene>
<dbReference type="InterPro" id="IPR006571">
    <property type="entry name" value="TLDc_dom"/>
</dbReference>
<evidence type="ECO:0000256" key="1">
    <source>
        <dbReference type="ARBA" id="ARBA00009540"/>
    </source>
</evidence>
<dbReference type="AlphaFoldDB" id="A0A078AWF6"/>
<dbReference type="Pfam" id="PF01476">
    <property type="entry name" value="LysM"/>
    <property type="match status" value="1"/>
</dbReference>
<dbReference type="InterPro" id="IPR018392">
    <property type="entry name" value="LysM"/>
</dbReference>
<dbReference type="SUPFAM" id="SSF54106">
    <property type="entry name" value="LysM domain"/>
    <property type="match status" value="1"/>
</dbReference>
<evidence type="ECO:0000313" key="5">
    <source>
        <dbReference type="Proteomes" id="UP000039865"/>
    </source>
</evidence>
<dbReference type="PROSITE" id="PS51782">
    <property type="entry name" value="LYSM"/>
    <property type="match status" value="1"/>
</dbReference>
<dbReference type="CDD" id="cd00118">
    <property type="entry name" value="LysM"/>
    <property type="match status" value="1"/>
</dbReference>
<sequence length="626" mass="72626">MDEQSKLSLKEQITQDLGWIVIPQSEALLKNKTQRINSEDDKTLLTNIKYYKVQKGDTLFKIAYIFGISQRMIKELNNLYSEDVFPEQILKIIDNNSGNSHLLSDNENGELQRATACFGGSDQQKYNTNDRSIQNQSYQNNNESSYFGEDSLTNADLFNNLDSIDRLSLRSQSMRTQMSPVMTFDDISSQFQRLQMGYKEMQESFKQYSQKGNQTDAYYCTKNGKVKGIMTLTEHLVMFNPIKCAENEQFTKDLQQYQAIIDLQDIVSAQQIRNENESCKFIEDPEIKKNYKYDYYIQLNLSTVNGNSLKQLISRGGQNGKKGLANEENKDNDGFGSVMDENNHLLKCFHLKSIKSIASVYFRFSHRDLKGKALSNKTQKTIVEEIYDKMLAYIDYQKSCKREVSSTYVKFYDQNVDSNQQSFLNFHSNKDSQQQKLVDQYQYASKGPLTKNSLLISVCLPEFNIMVKDQSEIITNENRKLITFFLPGLIRMREWKLLYTISVDGVSMQTFFRRVKSRDNTVIIIKDLNDSIFGAYCCEEWKKHQGYFGLGESFVFKFIDEQEDIKVFGYTQENDKIQFCDDNCLMIGGGKRDGRSSESETFNNEVLSAERDFYVKAFEVWGFDFI</sequence>
<keyword evidence="5" id="KW-1185">Reference proteome</keyword>
<dbReference type="SMART" id="SM00584">
    <property type="entry name" value="TLDc"/>
    <property type="match status" value="1"/>
</dbReference>
<dbReference type="Gene3D" id="3.10.350.10">
    <property type="entry name" value="LysM domain"/>
    <property type="match status" value="1"/>
</dbReference>
<evidence type="ECO:0000313" key="4">
    <source>
        <dbReference type="EMBL" id="CDW85582.1"/>
    </source>
</evidence>
<dbReference type="OrthoDB" id="26679at2759"/>
<dbReference type="SMART" id="SM00257">
    <property type="entry name" value="LysM"/>
    <property type="match status" value="1"/>
</dbReference>
<dbReference type="PANTHER" id="PTHR23354">
    <property type="entry name" value="NUCLEOLAR PROTEIN 7/ESTROGEN RECEPTOR COACTIVATOR-RELATED"/>
    <property type="match status" value="1"/>
</dbReference>
<reference evidence="4 5" key="1">
    <citation type="submission" date="2014-06" db="EMBL/GenBank/DDBJ databases">
        <authorList>
            <person name="Swart Estienne"/>
        </authorList>
    </citation>
    <scope>NUCLEOTIDE SEQUENCE [LARGE SCALE GENOMIC DNA]</scope>
    <source>
        <strain evidence="4 5">130c</strain>
    </source>
</reference>